<dbReference type="PANTHER" id="PTHR21689">
    <property type="entry name" value="LIN-9"/>
    <property type="match status" value="1"/>
</dbReference>
<feature type="domain" description="DIRP" evidence="4">
    <location>
        <begin position="109"/>
        <end position="214"/>
    </location>
</feature>
<dbReference type="Pfam" id="PF06584">
    <property type="entry name" value="DIRP"/>
    <property type="match status" value="1"/>
</dbReference>
<feature type="region of interest" description="Disordered" evidence="3">
    <location>
        <begin position="1"/>
        <end position="63"/>
    </location>
</feature>
<dbReference type="GO" id="GO:0005654">
    <property type="term" value="C:nucleoplasm"/>
    <property type="evidence" value="ECO:0007669"/>
    <property type="project" value="TreeGrafter"/>
</dbReference>
<dbReference type="Proteomes" id="UP000281553">
    <property type="component" value="Unassembled WGS sequence"/>
</dbReference>
<sequence length="214" mass="25624">MKSILKSPEYTSSGPPRARKKSRYFEDYYEQTSQYRPRESPRVFSPIRPLQPDDPHRARRVPKAGVGNPIGWRGLYANPERRNSQVNAVRLRNVLKLPKAHKWVFYEWFYSNLDRPLLLSENDFRICLRENFPNIKTRRLTRAHWSLLRRLMGKPRRCSTAFFDEERRSLKEKRDKIRTLQATRSVQLEYLRDLPDDMHVPMPLIIGTRINARF</sequence>
<comment type="subcellular location">
    <subcellularLocation>
        <location evidence="1">Nucleus</location>
    </subcellularLocation>
</comment>
<dbReference type="GO" id="GO:0003677">
    <property type="term" value="F:DNA binding"/>
    <property type="evidence" value="ECO:0007669"/>
    <property type="project" value="TreeGrafter"/>
</dbReference>
<reference evidence="5 6" key="1">
    <citation type="submission" date="2018-11" db="EMBL/GenBank/DDBJ databases">
        <authorList>
            <consortium name="Pathogen Informatics"/>
        </authorList>
    </citation>
    <scope>NUCLEOTIDE SEQUENCE [LARGE SCALE GENOMIC DNA]</scope>
</reference>
<gene>
    <name evidence="5" type="ORF">DILT_LOCUS18039</name>
</gene>
<keyword evidence="2" id="KW-0539">Nucleus</keyword>
<dbReference type="OrthoDB" id="2339771at2759"/>
<evidence type="ECO:0000256" key="3">
    <source>
        <dbReference type="SAM" id="MobiDB-lite"/>
    </source>
</evidence>
<protein>
    <recommendedName>
        <fullName evidence="4">DIRP domain-containing protein</fullName>
    </recommendedName>
</protein>
<accession>A0A3P7NB40</accession>
<dbReference type="GO" id="GO:0006357">
    <property type="term" value="P:regulation of transcription by RNA polymerase II"/>
    <property type="evidence" value="ECO:0007669"/>
    <property type="project" value="TreeGrafter"/>
</dbReference>
<dbReference type="PANTHER" id="PTHR21689:SF2">
    <property type="entry name" value="PROTEIN LIN-9 HOMOLOG"/>
    <property type="match status" value="1"/>
</dbReference>
<dbReference type="AlphaFoldDB" id="A0A3P7NB40"/>
<dbReference type="GO" id="GO:0006351">
    <property type="term" value="P:DNA-templated transcription"/>
    <property type="evidence" value="ECO:0007669"/>
    <property type="project" value="InterPro"/>
</dbReference>
<evidence type="ECO:0000256" key="2">
    <source>
        <dbReference type="ARBA" id="ARBA00023242"/>
    </source>
</evidence>
<organism evidence="5 6">
    <name type="scientific">Dibothriocephalus latus</name>
    <name type="common">Fish tapeworm</name>
    <name type="synonym">Diphyllobothrium latum</name>
    <dbReference type="NCBI Taxonomy" id="60516"/>
    <lineage>
        <taxon>Eukaryota</taxon>
        <taxon>Metazoa</taxon>
        <taxon>Spiralia</taxon>
        <taxon>Lophotrochozoa</taxon>
        <taxon>Platyhelminthes</taxon>
        <taxon>Cestoda</taxon>
        <taxon>Eucestoda</taxon>
        <taxon>Diphyllobothriidea</taxon>
        <taxon>Diphyllobothriidae</taxon>
        <taxon>Dibothriocephalus</taxon>
    </lineage>
</organism>
<dbReference type="GO" id="GO:0017053">
    <property type="term" value="C:transcription repressor complex"/>
    <property type="evidence" value="ECO:0007669"/>
    <property type="project" value="InterPro"/>
</dbReference>
<evidence type="ECO:0000313" key="5">
    <source>
        <dbReference type="EMBL" id="VDN39864.1"/>
    </source>
</evidence>
<dbReference type="EMBL" id="UYRU01096897">
    <property type="protein sequence ID" value="VDN39864.1"/>
    <property type="molecule type" value="Genomic_DNA"/>
</dbReference>
<evidence type="ECO:0000256" key="1">
    <source>
        <dbReference type="ARBA" id="ARBA00004123"/>
    </source>
</evidence>
<dbReference type="InterPro" id="IPR010561">
    <property type="entry name" value="LIN-9/ALY1"/>
</dbReference>
<dbReference type="InterPro" id="IPR033471">
    <property type="entry name" value="DIRP"/>
</dbReference>
<evidence type="ECO:0000259" key="4">
    <source>
        <dbReference type="SMART" id="SM01135"/>
    </source>
</evidence>
<keyword evidence="6" id="KW-1185">Reference proteome</keyword>
<dbReference type="GO" id="GO:0051726">
    <property type="term" value="P:regulation of cell cycle"/>
    <property type="evidence" value="ECO:0007669"/>
    <property type="project" value="TreeGrafter"/>
</dbReference>
<name>A0A3P7NB40_DIBLA</name>
<dbReference type="SMART" id="SM01135">
    <property type="entry name" value="DIRP"/>
    <property type="match status" value="1"/>
</dbReference>
<proteinExistence type="predicted"/>
<evidence type="ECO:0000313" key="6">
    <source>
        <dbReference type="Proteomes" id="UP000281553"/>
    </source>
</evidence>